<evidence type="ECO:0000256" key="3">
    <source>
        <dbReference type="ARBA" id="ARBA00022527"/>
    </source>
</evidence>
<comment type="caution">
    <text evidence="14">The sequence shown here is derived from an EMBL/GenBank/DDBJ whole genome shotgun (WGS) entry which is preliminary data.</text>
</comment>
<dbReference type="FunFam" id="3.30.200.20:FF:000046">
    <property type="entry name" value="Mitogen-activated protein kinase"/>
    <property type="match status" value="1"/>
</dbReference>
<comment type="catalytic activity">
    <reaction evidence="10">
        <text>L-seryl-[protein] + ATP = O-phospho-L-seryl-[protein] + ADP + H(+)</text>
        <dbReference type="Rhea" id="RHEA:17989"/>
        <dbReference type="Rhea" id="RHEA-COMP:9863"/>
        <dbReference type="Rhea" id="RHEA-COMP:11604"/>
        <dbReference type="ChEBI" id="CHEBI:15378"/>
        <dbReference type="ChEBI" id="CHEBI:29999"/>
        <dbReference type="ChEBI" id="CHEBI:30616"/>
        <dbReference type="ChEBI" id="CHEBI:83421"/>
        <dbReference type="ChEBI" id="CHEBI:456216"/>
        <dbReference type="EC" id="2.7.11.24"/>
    </reaction>
</comment>
<dbReference type="GO" id="GO:0004707">
    <property type="term" value="F:MAP kinase activity"/>
    <property type="evidence" value="ECO:0007669"/>
    <property type="project" value="UniProtKB-EC"/>
</dbReference>
<evidence type="ECO:0000313" key="15">
    <source>
        <dbReference type="Proteomes" id="UP000823388"/>
    </source>
</evidence>
<dbReference type="FunFam" id="1.10.510.10:FF:000017">
    <property type="entry name" value="Mitogen-activated protein kinase"/>
    <property type="match status" value="1"/>
</dbReference>
<comment type="similarity">
    <text evidence="1">Belongs to the protein kinase superfamily. CMGC Ser/Thr protein kinase family. MAP kinase subfamily.</text>
</comment>
<feature type="compositionally biased region" description="Polar residues" evidence="12">
    <location>
        <begin position="20"/>
        <end position="30"/>
    </location>
</feature>
<comment type="catalytic activity">
    <reaction evidence="9">
        <text>L-threonyl-[protein] + ATP = O-phospho-L-threonyl-[protein] + ADP + H(+)</text>
        <dbReference type="Rhea" id="RHEA:46608"/>
        <dbReference type="Rhea" id="RHEA-COMP:11060"/>
        <dbReference type="Rhea" id="RHEA-COMP:11605"/>
        <dbReference type="ChEBI" id="CHEBI:15378"/>
        <dbReference type="ChEBI" id="CHEBI:30013"/>
        <dbReference type="ChEBI" id="CHEBI:30616"/>
        <dbReference type="ChEBI" id="CHEBI:61977"/>
        <dbReference type="ChEBI" id="CHEBI:456216"/>
        <dbReference type="EC" id="2.7.11.24"/>
    </reaction>
</comment>
<dbReference type="Proteomes" id="UP000823388">
    <property type="component" value="Chromosome 4K"/>
</dbReference>
<dbReference type="PANTHER" id="PTHR24055">
    <property type="entry name" value="MITOGEN-ACTIVATED PROTEIN KINASE"/>
    <property type="match status" value="1"/>
</dbReference>
<dbReference type="InterPro" id="IPR003527">
    <property type="entry name" value="MAP_kinase_CS"/>
</dbReference>
<dbReference type="InterPro" id="IPR000719">
    <property type="entry name" value="Prot_kinase_dom"/>
</dbReference>
<dbReference type="InterPro" id="IPR017441">
    <property type="entry name" value="Protein_kinase_ATP_BS"/>
</dbReference>
<feature type="compositionally biased region" description="Basic and acidic residues" evidence="12">
    <location>
        <begin position="593"/>
        <end position="602"/>
    </location>
</feature>
<evidence type="ECO:0000256" key="11">
    <source>
        <dbReference type="PROSITE-ProRule" id="PRU10141"/>
    </source>
</evidence>
<evidence type="ECO:0000256" key="4">
    <source>
        <dbReference type="ARBA" id="ARBA00022553"/>
    </source>
</evidence>
<sequence>MGGGGTIVDGFRRLFHRRNGSTSNSHQSSVAGEGEEGSSDLEVIEDPDLVGLRAIRVPKRKMPLPVESHRKNSVEMEFFTEYGEASQYQIQEVIGKGSYGVVAAAVDTRTGERVAIKKINDVFEHVSDATRILREIKLLRLLRHPDIVEIKHIMLPPSRREFQDIYVVFELMESDLHQVIKANDDLTPEHHQFFLYQLLRALKYIHAANVFHRDLKPKNILANSDCKLKICDFGLARASFNDAPSAIFWTDYVATRWYRAPELCGSFFSKYTPAIDIWSIGCIFAELLTGRPLFPGKNVVHQLDLITDLLGTPSSETLSRIRNEKARRYLSCMRKKQPVPFTQKFRNADPLALRLLERLLAFDPKDRPTAEEALADPYFASLANVEREPSRQPISKLEFEFERRKLAKDDVRELIYREVGSNRFSFMGKQNYSICLRIDYFMNCKQILEYHPQMLEEYMKGGEQISFLYPSGVDRFKRQFAHLEEHYSKGERGSPLQRKHASLPRERVAMSKDGNNEQHIGEQERSADSVARTTVSPPRSEDVGQDGLKSTSLSSRSYLKSASISASKCVVIADKHPEDDEIPEEMEGVVDGLSEKVSRMHS</sequence>
<dbReference type="InterPro" id="IPR050117">
    <property type="entry name" value="MAPK"/>
</dbReference>
<evidence type="ECO:0000256" key="5">
    <source>
        <dbReference type="ARBA" id="ARBA00022679"/>
    </source>
</evidence>
<accession>A0A8T0TTK0</accession>
<dbReference type="GO" id="GO:0005524">
    <property type="term" value="F:ATP binding"/>
    <property type="evidence" value="ECO:0007669"/>
    <property type="project" value="UniProtKB-UniRule"/>
</dbReference>
<feature type="binding site" evidence="11">
    <location>
        <position position="118"/>
    </location>
    <ligand>
        <name>ATP</name>
        <dbReference type="ChEBI" id="CHEBI:30616"/>
    </ligand>
</feature>
<feature type="region of interest" description="Disordered" evidence="12">
    <location>
        <begin position="577"/>
        <end position="602"/>
    </location>
</feature>
<reference evidence="14" key="1">
    <citation type="submission" date="2020-05" db="EMBL/GenBank/DDBJ databases">
        <title>WGS assembly of Panicum virgatum.</title>
        <authorList>
            <person name="Lovell J.T."/>
            <person name="Jenkins J."/>
            <person name="Shu S."/>
            <person name="Juenger T.E."/>
            <person name="Schmutz J."/>
        </authorList>
    </citation>
    <scope>NUCLEOTIDE SEQUENCE</scope>
    <source>
        <strain evidence="14">AP13</strain>
    </source>
</reference>
<dbReference type="EMBL" id="CM029043">
    <property type="protein sequence ID" value="KAG2614120.1"/>
    <property type="molecule type" value="Genomic_DNA"/>
</dbReference>
<feature type="compositionally biased region" description="Acidic residues" evidence="12">
    <location>
        <begin position="579"/>
        <end position="588"/>
    </location>
</feature>
<keyword evidence="3" id="KW-0723">Serine/threonine-protein kinase</keyword>
<dbReference type="EC" id="2.7.11.24" evidence="2"/>
<keyword evidence="4" id="KW-0597">Phosphoprotein</keyword>
<dbReference type="Pfam" id="PF00069">
    <property type="entry name" value="Pkinase"/>
    <property type="match status" value="1"/>
</dbReference>
<evidence type="ECO:0000259" key="13">
    <source>
        <dbReference type="PROSITE" id="PS50011"/>
    </source>
</evidence>
<dbReference type="SMART" id="SM00220">
    <property type="entry name" value="S_TKc"/>
    <property type="match status" value="1"/>
</dbReference>
<organism evidence="14 15">
    <name type="scientific">Panicum virgatum</name>
    <name type="common">Blackwell switchgrass</name>
    <dbReference type="NCBI Taxonomy" id="38727"/>
    <lineage>
        <taxon>Eukaryota</taxon>
        <taxon>Viridiplantae</taxon>
        <taxon>Streptophyta</taxon>
        <taxon>Embryophyta</taxon>
        <taxon>Tracheophyta</taxon>
        <taxon>Spermatophyta</taxon>
        <taxon>Magnoliopsida</taxon>
        <taxon>Liliopsida</taxon>
        <taxon>Poales</taxon>
        <taxon>Poaceae</taxon>
        <taxon>PACMAD clade</taxon>
        <taxon>Panicoideae</taxon>
        <taxon>Panicodae</taxon>
        <taxon>Paniceae</taxon>
        <taxon>Panicinae</taxon>
        <taxon>Panicum</taxon>
        <taxon>Panicum sect. Hiantes</taxon>
    </lineage>
</organism>
<dbReference type="Gene3D" id="1.10.510.10">
    <property type="entry name" value="Transferase(Phosphotransferase) domain 1"/>
    <property type="match status" value="1"/>
</dbReference>
<dbReference type="InterPro" id="IPR011009">
    <property type="entry name" value="Kinase-like_dom_sf"/>
</dbReference>
<evidence type="ECO:0000256" key="9">
    <source>
        <dbReference type="ARBA" id="ARBA00047592"/>
    </source>
</evidence>
<protein>
    <recommendedName>
        <fullName evidence="2">mitogen-activated protein kinase</fullName>
        <ecNumber evidence="2">2.7.11.24</ecNumber>
    </recommendedName>
</protein>
<evidence type="ECO:0000256" key="12">
    <source>
        <dbReference type="SAM" id="MobiDB-lite"/>
    </source>
</evidence>
<keyword evidence="6 11" id="KW-0547">Nucleotide-binding</keyword>
<evidence type="ECO:0000256" key="10">
    <source>
        <dbReference type="ARBA" id="ARBA00048312"/>
    </source>
</evidence>
<evidence type="ECO:0000256" key="1">
    <source>
        <dbReference type="ARBA" id="ARBA00008832"/>
    </source>
</evidence>
<feature type="region of interest" description="Disordered" evidence="12">
    <location>
        <begin position="18"/>
        <end position="39"/>
    </location>
</feature>
<keyword evidence="15" id="KW-1185">Reference proteome</keyword>
<dbReference type="SUPFAM" id="SSF56112">
    <property type="entry name" value="Protein kinase-like (PK-like)"/>
    <property type="match status" value="1"/>
</dbReference>
<dbReference type="Gene3D" id="3.30.200.20">
    <property type="entry name" value="Phosphorylase Kinase, domain 1"/>
    <property type="match status" value="1"/>
</dbReference>
<dbReference type="PROSITE" id="PS50011">
    <property type="entry name" value="PROTEIN_KINASE_DOM"/>
    <property type="match status" value="1"/>
</dbReference>
<dbReference type="PROSITE" id="PS00107">
    <property type="entry name" value="PROTEIN_KINASE_ATP"/>
    <property type="match status" value="1"/>
</dbReference>
<keyword evidence="8 11" id="KW-0067">ATP-binding</keyword>
<feature type="compositionally biased region" description="Basic and acidic residues" evidence="12">
    <location>
        <begin position="509"/>
        <end position="527"/>
    </location>
</feature>
<evidence type="ECO:0000256" key="6">
    <source>
        <dbReference type="ARBA" id="ARBA00022741"/>
    </source>
</evidence>
<keyword evidence="5" id="KW-0808">Transferase</keyword>
<feature type="region of interest" description="Disordered" evidence="12">
    <location>
        <begin position="509"/>
        <end position="556"/>
    </location>
</feature>
<dbReference type="AlphaFoldDB" id="A0A8T0TTK0"/>
<evidence type="ECO:0000313" key="14">
    <source>
        <dbReference type="EMBL" id="KAG2614120.1"/>
    </source>
</evidence>
<name>A0A8T0TTK0_PANVG</name>
<keyword evidence="7" id="KW-0418">Kinase</keyword>
<dbReference type="CDD" id="cd07859">
    <property type="entry name" value="STKc_TDY_MAPK"/>
    <property type="match status" value="1"/>
</dbReference>
<evidence type="ECO:0000256" key="2">
    <source>
        <dbReference type="ARBA" id="ARBA00012411"/>
    </source>
</evidence>
<feature type="domain" description="Protein kinase" evidence="13">
    <location>
        <begin position="88"/>
        <end position="379"/>
    </location>
</feature>
<dbReference type="PROSITE" id="PS01351">
    <property type="entry name" value="MAPK"/>
    <property type="match status" value="1"/>
</dbReference>
<gene>
    <name evidence="14" type="ORF">PVAP13_4KG379802</name>
</gene>
<evidence type="ECO:0000256" key="8">
    <source>
        <dbReference type="ARBA" id="ARBA00022840"/>
    </source>
</evidence>
<proteinExistence type="inferred from homology"/>
<evidence type="ECO:0000256" key="7">
    <source>
        <dbReference type="ARBA" id="ARBA00022777"/>
    </source>
</evidence>